<keyword evidence="3" id="KW-1185">Reference proteome</keyword>
<feature type="region of interest" description="Disordered" evidence="1">
    <location>
        <begin position="1"/>
        <end position="55"/>
    </location>
</feature>
<feature type="compositionally biased region" description="Polar residues" evidence="1">
    <location>
        <begin position="14"/>
        <end position="24"/>
    </location>
</feature>
<dbReference type="EMBL" id="CADCXU010004219">
    <property type="protein sequence ID" value="CAA9995980.1"/>
    <property type="molecule type" value="Genomic_DNA"/>
</dbReference>
<sequence length="99" mass="11483">PSLDLEKMLPRTLSADSTKNSETTRIVAYTPVPTERNRETPTSSPTRGGWGRELVVPPHYKGQNIRYVVSDRYRIRAERVTPFARREKKHVVLHSVRRE</sequence>
<evidence type="ECO:0000256" key="1">
    <source>
        <dbReference type="SAM" id="MobiDB-lite"/>
    </source>
</evidence>
<reference evidence="2 3" key="1">
    <citation type="submission" date="2020-02" db="EMBL/GenBank/DDBJ databases">
        <authorList>
            <person name="Ferguson B K."/>
        </authorList>
    </citation>
    <scope>NUCLEOTIDE SEQUENCE [LARGE SCALE GENOMIC DNA]</scope>
</reference>
<dbReference type="AlphaFoldDB" id="A0A6H5G2K0"/>
<accession>A0A6H5G2K0</accession>
<evidence type="ECO:0000313" key="3">
    <source>
        <dbReference type="Proteomes" id="UP000479000"/>
    </source>
</evidence>
<organism evidence="2 3">
    <name type="scientific">Nesidiocoris tenuis</name>
    <dbReference type="NCBI Taxonomy" id="355587"/>
    <lineage>
        <taxon>Eukaryota</taxon>
        <taxon>Metazoa</taxon>
        <taxon>Ecdysozoa</taxon>
        <taxon>Arthropoda</taxon>
        <taxon>Hexapoda</taxon>
        <taxon>Insecta</taxon>
        <taxon>Pterygota</taxon>
        <taxon>Neoptera</taxon>
        <taxon>Paraneoptera</taxon>
        <taxon>Hemiptera</taxon>
        <taxon>Heteroptera</taxon>
        <taxon>Panheteroptera</taxon>
        <taxon>Cimicomorpha</taxon>
        <taxon>Miridae</taxon>
        <taxon>Dicyphina</taxon>
        <taxon>Nesidiocoris</taxon>
    </lineage>
</organism>
<gene>
    <name evidence="2" type="ORF">NTEN_LOCUS2647</name>
</gene>
<proteinExistence type="predicted"/>
<feature type="non-terminal residue" evidence="2">
    <location>
        <position position="1"/>
    </location>
</feature>
<protein>
    <submittedName>
        <fullName evidence="2">Uncharacterized protein</fullName>
    </submittedName>
</protein>
<evidence type="ECO:0000313" key="2">
    <source>
        <dbReference type="EMBL" id="CAA9995980.1"/>
    </source>
</evidence>
<dbReference type="Proteomes" id="UP000479000">
    <property type="component" value="Unassembled WGS sequence"/>
</dbReference>
<name>A0A6H5G2K0_9HEMI</name>